<gene>
    <name evidence="1" type="ORF">PYW08_010019</name>
</gene>
<evidence type="ECO:0000313" key="2">
    <source>
        <dbReference type="Proteomes" id="UP001231649"/>
    </source>
</evidence>
<dbReference type="EMBL" id="CM056801">
    <property type="protein sequence ID" value="KAJ8708637.1"/>
    <property type="molecule type" value="Genomic_DNA"/>
</dbReference>
<keyword evidence="2" id="KW-1185">Reference proteome</keyword>
<protein>
    <submittedName>
        <fullName evidence="1">Uncharacterized protein</fullName>
    </submittedName>
</protein>
<proteinExistence type="predicted"/>
<accession>A0ACC2Q5Z2</accession>
<organism evidence="1 2">
    <name type="scientific">Mythimna loreyi</name>
    <dbReference type="NCBI Taxonomy" id="667449"/>
    <lineage>
        <taxon>Eukaryota</taxon>
        <taxon>Metazoa</taxon>
        <taxon>Ecdysozoa</taxon>
        <taxon>Arthropoda</taxon>
        <taxon>Hexapoda</taxon>
        <taxon>Insecta</taxon>
        <taxon>Pterygota</taxon>
        <taxon>Neoptera</taxon>
        <taxon>Endopterygota</taxon>
        <taxon>Lepidoptera</taxon>
        <taxon>Glossata</taxon>
        <taxon>Ditrysia</taxon>
        <taxon>Noctuoidea</taxon>
        <taxon>Noctuidae</taxon>
        <taxon>Noctuinae</taxon>
        <taxon>Hadenini</taxon>
        <taxon>Mythimna</taxon>
    </lineage>
</organism>
<evidence type="ECO:0000313" key="1">
    <source>
        <dbReference type="EMBL" id="KAJ8708637.1"/>
    </source>
</evidence>
<sequence length="1073" mass="123018">MRISLLQEEGKLENTSTVAEVDVFQPSLRLCIIDRNSKEKFLVDTGADISVLAARNKKYFKPAESTYNLFAANGTQIRTYGERTLELNLGLRRSFKWTFVVADVKTSILGADFLANHKLLVDLHHKKLIDRVTDLSVNAITTQATEEAVYIIDRNHAYHNILKQYPDVLRPMSTKSPAKHDVKHRIETTGQPIYSRPRPLPPDKYKAAKLEFEKMMEMGICKPSKSPWASPLHVVKKKDGSLRVCGDYRRLNAVTVPDRYPIPRMQDFTYQLHGKKVFSKLDMKMAYYSIPIHEEDAAKTAIITPFGLFEFNCMTFGLRNSGQTFQRFMHEVLRGLDDIVFCFVDDLLVYSNNEEEHQRHLHQVLERLNNYGVTLNIDKCEFGTNKIQFLGYEVTQEGIKPTQDRIQAIVNYPKPNTIQELRRFLGMINFYRSCLPHQAEHQNLLNKYLHNSKKNDKSPIPWTPEAEKAFEHCRQSILKATTLTHPIPNAPLCLFTDASDTSIGAVLQQKVDNIWKPLAFYSKTMSDTQRRYSVYDRELLAMYTAVQHLRRLIEGNDLTIYTDHKPLTYALSRPPSSSDTPRRERQLHYISQFCTNIKYINGHMNSAADALSRIEEVELQNSTIDYNQLVQEYDNDSELQSCLNNPKLKFTRLTMPGVQRPILCETSTANVRPYLPPTYRFAAFKAQHDLCHPGVRTSRKIITNKFFWPSMNKDVATWARACIGCQRAKVHRHVKSPLGQFQESARFEHIHVDIVGELPPSNDYRYLVTIIDRCTKWLEAIPARDITAETVARAVYDGWISRFGCPLRITTDQGRQFESALFTSLMKKFGVTRIRTTPYHPQANGQVERAHKTLKSALMARAAATRWSEELPTVLLGLRTALRENTSFSPAQMTYGTTLRIPSDFFVPTTPNIEDAEFVRQLTETMSSLSPVRRTHTSNANTFVYKDLATCTHAFLRNDTVRRPLTPPYDGPYEILRRSEDGKQFTLQLPRRTIIVSVDRLKPAHLYNEDATKTQPSVTSRLPTPASRSTTQDQQNVPACKHTYDAPTSIPTSHKHTYVTRTGRTVKPNVRFA</sequence>
<comment type="caution">
    <text evidence="1">The sequence shown here is derived from an EMBL/GenBank/DDBJ whole genome shotgun (WGS) entry which is preliminary data.</text>
</comment>
<name>A0ACC2Q5Z2_9NEOP</name>
<reference evidence="1" key="1">
    <citation type="submission" date="2023-03" db="EMBL/GenBank/DDBJ databases">
        <title>Chromosome-level genomes of two armyworms, Mythimna separata and Mythimna loreyi, provide insights into the biosynthesis and reception of sex pheromones.</title>
        <authorList>
            <person name="Zhao H."/>
        </authorList>
    </citation>
    <scope>NUCLEOTIDE SEQUENCE</scope>
    <source>
        <strain evidence="1">BeijingLab</strain>
    </source>
</reference>
<dbReference type="Proteomes" id="UP001231649">
    <property type="component" value="Chromosome 25"/>
</dbReference>